<dbReference type="AlphaFoldDB" id="A0A915M5A1"/>
<protein>
    <submittedName>
        <fullName evidence="5">HECT domain-containing protein</fullName>
    </submittedName>
</protein>
<dbReference type="GO" id="GO:0005737">
    <property type="term" value="C:cytoplasm"/>
    <property type="evidence" value="ECO:0007669"/>
    <property type="project" value="TreeGrafter"/>
</dbReference>
<dbReference type="PROSITE" id="PS50237">
    <property type="entry name" value="HECT"/>
    <property type="match status" value="1"/>
</dbReference>
<organism evidence="4 5">
    <name type="scientific">Meloidogyne javanica</name>
    <name type="common">Root-knot nematode worm</name>
    <dbReference type="NCBI Taxonomy" id="6303"/>
    <lineage>
        <taxon>Eukaryota</taxon>
        <taxon>Metazoa</taxon>
        <taxon>Ecdysozoa</taxon>
        <taxon>Nematoda</taxon>
        <taxon>Chromadorea</taxon>
        <taxon>Rhabditida</taxon>
        <taxon>Tylenchina</taxon>
        <taxon>Tylenchomorpha</taxon>
        <taxon>Tylenchoidea</taxon>
        <taxon>Meloidogynidae</taxon>
        <taxon>Meloidogyninae</taxon>
        <taxon>Meloidogyne</taxon>
        <taxon>Meloidogyne incognita group</taxon>
    </lineage>
</organism>
<evidence type="ECO:0000256" key="1">
    <source>
        <dbReference type="ARBA" id="ARBA00022786"/>
    </source>
</evidence>
<reference evidence="5" key="1">
    <citation type="submission" date="2022-11" db="UniProtKB">
        <authorList>
            <consortium name="WormBaseParasite"/>
        </authorList>
    </citation>
    <scope>IDENTIFICATION</scope>
</reference>
<dbReference type="SUPFAM" id="SSF56204">
    <property type="entry name" value="Hect, E3 ligase catalytic domain"/>
    <property type="match status" value="1"/>
</dbReference>
<dbReference type="Pfam" id="PF00632">
    <property type="entry name" value="HECT"/>
    <property type="match status" value="1"/>
</dbReference>
<accession>A0A915M5A1</accession>
<dbReference type="GO" id="GO:0000209">
    <property type="term" value="P:protein polyubiquitination"/>
    <property type="evidence" value="ECO:0007669"/>
    <property type="project" value="TreeGrafter"/>
</dbReference>
<dbReference type="Proteomes" id="UP000887561">
    <property type="component" value="Unplaced"/>
</dbReference>
<keyword evidence="4" id="KW-1185">Reference proteome</keyword>
<dbReference type="PANTHER" id="PTHR46276:SF1">
    <property type="entry name" value="E3 UBIQUITIN-PROTEIN LIGASE UBR5"/>
    <property type="match status" value="1"/>
</dbReference>
<sequence length="444" mass="49667">MRRGVFDVLPADALINLTAEDMRLILCGSQDINLQILQSFTKFFDESSAPANVLAKYKKNFWIVVNKFSNAEKQDLCFFWTGSPNLPSTEEGFQPLPTIMYYFLMPVLGTFLIRPADDLHLPTANTCISRFLTMSTASSSNSPMTQFQLRINSSEEDLIQPLNAFFETFFAENDSISIEQWDLALPSDSEREQMKKNRFCVVHELLPPSTGERFKRFWGYLVLCSPAYCTSNRTRLHHSSPHFLTDGDVCNQTAAIFEQTGSRSLVVAGATRYSVRGDHTSSCQPKNAIADAAHNNLTMFHTMCVGVFEASNEEIFMQWHGQESCPQSGAFISAGAKGTNPIYKDKGAYVNKLVSTVNKLAGENIATTPMQDRKCPLVASTNVFGRIVNGVKEGNACEGKADPKNVTGNFIHIEQQRKWRDDWASNLSYIPLKLDILDPLDKCN</sequence>
<evidence type="ECO:0000313" key="4">
    <source>
        <dbReference type="Proteomes" id="UP000887561"/>
    </source>
</evidence>
<dbReference type="PANTHER" id="PTHR46276">
    <property type="entry name" value="E3 UBIQUITIN-PROTEIN LIGASE UBR5"/>
    <property type="match status" value="1"/>
</dbReference>
<evidence type="ECO:0000256" key="2">
    <source>
        <dbReference type="PROSITE-ProRule" id="PRU00104"/>
    </source>
</evidence>
<dbReference type="WBParaSite" id="scaffold2780_cov151.g5413">
    <property type="protein sequence ID" value="scaffold2780_cov151.g5413"/>
    <property type="gene ID" value="scaffold2780_cov151.g5413"/>
</dbReference>
<feature type="domain" description="HECT" evidence="3">
    <location>
        <begin position="1"/>
        <end position="131"/>
    </location>
</feature>
<dbReference type="Gene3D" id="3.30.2410.10">
    <property type="entry name" value="Hect, E3 ligase catalytic domain"/>
    <property type="match status" value="1"/>
</dbReference>
<dbReference type="GO" id="GO:0005634">
    <property type="term" value="C:nucleus"/>
    <property type="evidence" value="ECO:0007669"/>
    <property type="project" value="TreeGrafter"/>
</dbReference>
<dbReference type="GO" id="GO:0090263">
    <property type="term" value="P:positive regulation of canonical Wnt signaling pathway"/>
    <property type="evidence" value="ECO:0007669"/>
    <property type="project" value="TreeGrafter"/>
</dbReference>
<evidence type="ECO:0000259" key="3">
    <source>
        <dbReference type="PROSITE" id="PS50237"/>
    </source>
</evidence>
<dbReference type="GO" id="GO:0034450">
    <property type="term" value="F:ubiquitin-ubiquitin ligase activity"/>
    <property type="evidence" value="ECO:0007669"/>
    <property type="project" value="TreeGrafter"/>
</dbReference>
<dbReference type="InterPro" id="IPR035983">
    <property type="entry name" value="Hect_E3_ubiquitin_ligase"/>
</dbReference>
<name>A0A915M5A1_MELJA</name>
<keyword evidence="1 2" id="KW-0833">Ubl conjugation pathway</keyword>
<feature type="active site" description="Glycyl thioester intermediate" evidence="2">
    <location>
        <position position="127"/>
    </location>
</feature>
<dbReference type="InterPro" id="IPR000569">
    <property type="entry name" value="HECT_dom"/>
</dbReference>
<evidence type="ECO:0000313" key="5">
    <source>
        <dbReference type="WBParaSite" id="scaffold2780_cov151.g5413"/>
    </source>
</evidence>
<proteinExistence type="predicted"/>